<dbReference type="GO" id="GO:0140359">
    <property type="term" value="F:ABC-type transporter activity"/>
    <property type="evidence" value="ECO:0007669"/>
    <property type="project" value="InterPro"/>
</dbReference>
<dbReference type="AlphaFoldDB" id="A0A5C7FVA7"/>
<evidence type="ECO:0000256" key="6">
    <source>
        <dbReference type="SAM" id="Phobius"/>
    </source>
</evidence>
<feature type="transmembrane region" description="Helical" evidence="6">
    <location>
        <begin position="355"/>
        <end position="374"/>
    </location>
</feature>
<dbReference type="Pfam" id="PF12698">
    <property type="entry name" value="ABC2_membrane_3"/>
    <property type="match status" value="1"/>
</dbReference>
<dbReference type="InterPro" id="IPR013525">
    <property type="entry name" value="ABC2_TM"/>
</dbReference>
<keyword evidence="5 6" id="KW-0472">Membrane</keyword>
<keyword evidence="4 6" id="KW-1133">Transmembrane helix</keyword>
<dbReference type="Proteomes" id="UP000321413">
    <property type="component" value="Unassembled WGS sequence"/>
</dbReference>
<evidence type="ECO:0000259" key="7">
    <source>
        <dbReference type="Pfam" id="PF12698"/>
    </source>
</evidence>
<comment type="subcellular location">
    <subcellularLocation>
        <location evidence="1">Cell membrane</location>
        <topology evidence="1">Multi-pass membrane protein</topology>
    </subcellularLocation>
</comment>
<dbReference type="InterPro" id="IPR051449">
    <property type="entry name" value="ABC-2_transporter_component"/>
</dbReference>
<reference evidence="8 9" key="1">
    <citation type="submission" date="2019-08" db="EMBL/GenBank/DDBJ databases">
        <title>Massilia golmudensis sp. nov., isolated from sand in the Qinghai-Tibetan Plateau.</title>
        <authorList>
            <person name="Zhang B."/>
        </authorList>
    </citation>
    <scope>NUCLEOTIDE SEQUENCE [LARGE SCALE GENOMIC DNA]</scope>
    <source>
        <strain evidence="8 9">GEM5</strain>
    </source>
</reference>
<evidence type="ECO:0000256" key="3">
    <source>
        <dbReference type="ARBA" id="ARBA00022692"/>
    </source>
</evidence>
<protein>
    <submittedName>
        <fullName evidence="8">ABC transporter permease</fullName>
    </submittedName>
</protein>
<keyword evidence="9" id="KW-1185">Reference proteome</keyword>
<organism evidence="8 9">
    <name type="scientific">Massilia arenae</name>
    <dbReference type="NCBI Taxonomy" id="2603288"/>
    <lineage>
        <taxon>Bacteria</taxon>
        <taxon>Pseudomonadati</taxon>
        <taxon>Pseudomonadota</taxon>
        <taxon>Betaproteobacteria</taxon>
        <taxon>Burkholderiales</taxon>
        <taxon>Oxalobacteraceae</taxon>
        <taxon>Telluria group</taxon>
        <taxon>Massilia</taxon>
    </lineage>
</organism>
<feature type="transmembrane region" description="Helical" evidence="6">
    <location>
        <begin position="186"/>
        <end position="211"/>
    </location>
</feature>
<accession>A0A5C7FVA7</accession>
<evidence type="ECO:0000256" key="2">
    <source>
        <dbReference type="ARBA" id="ARBA00022475"/>
    </source>
</evidence>
<evidence type="ECO:0000256" key="4">
    <source>
        <dbReference type="ARBA" id="ARBA00022989"/>
    </source>
</evidence>
<dbReference type="Gene3D" id="3.40.1710.10">
    <property type="entry name" value="abc type-2 transporter like domain"/>
    <property type="match status" value="1"/>
</dbReference>
<feature type="domain" description="ABC-2 type transporter transmembrane" evidence="7">
    <location>
        <begin position="26"/>
        <end position="370"/>
    </location>
</feature>
<evidence type="ECO:0000313" key="9">
    <source>
        <dbReference type="Proteomes" id="UP000321413"/>
    </source>
</evidence>
<dbReference type="GO" id="GO:0005886">
    <property type="term" value="C:plasma membrane"/>
    <property type="evidence" value="ECO:0007669"/>
    <property type="project" value="UniProtKB-SubCell"/>
</dbReference>
<feature type="transmembrane region" description="Helical" evidence="6">
    <location>
        <begin position="232"/>
        <end position="254"/>
    </location>
</feature>
<dbReference type="PANTHER" id="PTHR30294:SF46">
    <property type="entry name" value="ABC TRANSPORTER PERMEASE"/>
    <property type="match status" value="1"/>
</dbReference>
<dbReference type="PANTHER" id="PTHR30294">
    <property type="entry name" value="MEMBRANE COMPONENT OF ABC TRANSPORTER YHHJ-RELATED"/>
    <property type="match status" value="1"/>
</dbReference>
<dbReference type="EMBL" id="VPFD01000049">
    <property type="protein sequence ID" value="TXF95965.1"/>
    <property type="molecule type" value="Genomic_DNA"/>
</dbReference>
<evidence type="ECO:0000313" key="8">
    <source>
        <dbReference type="EMBL" id="TXF95965.1"/>
    </source>
</evidence>
<proteinExistence type="predicted"/>
<feature type="transmembrane region" description="Helical" evidence="6">
    <location>
        <begin position="266"/>
        <end position="288"/>
    </location>
</feature>
<evidence type="ECO:0000256" key="1">
    <source>
        <dbReference type="ARBA" id="ARBA00004651"/>
    </source>
</evidence>
<feature type="transmembrane region" description="Helical" evidence="6">
    <location>
        <begin position="23"/>
        <end position="41"/>
    </location>
</feature>
<feature type="transmembrane region" description="Helical" evidence="6">
    <location>
        <begin position="295"/>
        <end position="315"/>
    </location>
</feature>
<keyword evidence="2" id="KW-1003">Cell membrane</keyword>
<dbReference type="RefSeq" id="WP_147937427.1">
    <property type="nucleotide sequence ID" value="NZ_VPFD01000049.1"/>
</dbReference>
<name>A0A5C7FVA7_9BURK</name>
<gene>
    <name evidence="8" type="ORF">FVD38_25885</name>
</gene>
<sequence length="380" mass="40645">MSAPRRAWGAFVLTWQAILRDKAALLLFFISGIIYSFFYPLPYSAETVRRVPVAVVDQDQSALSRQLIRYAGAHPGIVVASVSARPEDAQALIWQGQAAGAMFIPADFSRKVLAGAQPEVEVSGHGSYPLLNKVVLNGLAEVAGTVSAGIELKRLGAATPSGVQAEAARQPLAVEALPLFNVREGYASYVVPGVVVLVMQQTFLLGIGLLFGSWSSAQSFPYGRDTASYCGALSAFALVVVLNALYFFGFVFWWQDYPRGGNLAGTAVLTLLFAYGVAALGMLTGMFFRTRERSMQLLVATSLPVMFLSGLTWPASAIPLPLRSLGALLPSTAAIQGFVATNQMGASLYEVRMELAVLLGLALMFIVVGLAKWGRMPAPR</sequence>
<comment type="caution">
    <text evidence="8">The sequence shown here is derived from an EMBL/GenBank/DDBJ whole genome shotgun (WGS) entry which is preliminary data.</text>
</comment>
<evidence type="ECO:0000256" key="5">
    <source>
        <dbReference type="ARBA" id="ARBA00023136"/>
    </source>
</evidence>
<keyword evidence="3 6" id="KW-0812">Transmembrane</keyword>